<feature type="chain" id="PRO_5021385077" evidence="1">
    <location>
        <begin position="25"/>
        <end position="578"/>
    </location>
</feature>
<sequence>MEKCMKTKKSLLVAALLTVLGGCSQQSLEPADWVVLNAHILTMNPQQPEASAIAMRDGKIIAIGNREEIKQFIGSATEQIDGAGNTLMPGINDGHSHPVLGGIKELFECNFPFEAGPEQVFATIKGCVEKMSPDQLWLSGGQWTSNFFVDFPMQSPRRQLDEVSADKAVVLTDDSGHNAWVNSRALSLMGIDEQTVAPEGMTFLKTAQGELNGVLYESFPLIREKFPAYTQAQQLAAAHEAVKRANGFGITGIKDASAESAESEAFFTLDQQGKLTAHIGLSLLVPRPSKSDPLPEVSQYIAMRDRYRSANVHSSGIKIFLDGVPTASRTAAMLDPYVPEHGEHEPNYGQLHVEPQHLADTVTAYDKAGFTVKIHAAGDRSIRVALDAIEQARKQNGFSGLRHELAHAEFIHPDDIARFAELDVVAGFNPYIWFPSPIMDSILGAVPAPRNEKIWPARLLLDAGAPMLAGSDWPSAVPDMNPWPSIEALITRRDPFGHYPGALWEEQALRLDEALKIYTIDGARALGIADRSGSLEVGKNADLILLQENITELPVERIGDIQIAKTFFNGQLVYQAQQ</sequence>
<dbReference type="CDD" id="cd01300">
    <property type="entry name" value="YtcJ_like"/>
    <property type="match status" value="1"/>
</dbReference>
<dbReference type="AlphaFoldDB" id="A0A4Y8UK85"/>
<keyword evidence="1" id="KW-0732">Signal</keyword>
<dbReference type="EMBL" id="SPIA01000001">
    <property type="protein sequence ID" value="TFH68641.1"/>
    <property type="molecule type" value="Genomic_DNA"/>
</dbReference>
<organism evidence="3 4">
    <name type="scientific">Gammaproteobacteria bacterium LSUCC0057</name>
    <dbReference type="NCBI Taxonomy" id="2559237"/>
    <lineage>
        <taxon>Bacteria</taxon>
        <taxon>Pseudomonadati</taxon>
        <taxon>Pseudomonadota</taxon>
        <taxon>Gammaproteobacteria</taxon>
        <taxon>Cellvibrionales</taxon>
        <taxon>Porticoccaceae</taxon>
        <taxon>SAR92 clade</taxon>
    </lineage>
</organism>
<evidence type="ECO:0000259" key="2">
    <source>
        <dbReference type="Pfam" id="PF07969"/>
    </source>
</evidence>
<dbReference type="SUPFAM" id="SSF51556">
    <property type="entry name" value="Metallo-dependent hydrolases"/>
    <property type="match status" value="1"/>
</dbReference>
<feature type="signal peptide" evidence="1">
    <location>
        <begin position="1"/>
        <end position="24"/>
    </location>
</feature>
<evidence type="ECO:0000313" key="4">
    <source>
        <dbReference type="Proteomes" id="UP000298133"/>
    </source>
</evidence>
<dbReference type="InterPro" id="IPR011059">
    <property type="entry name" value="Metal-dep_hydrolase_composite"/>
</dbReference>
<keyword evidence="3" id="KW-0378">Hydrolase</keyword>
<reference evidence="3 4" key="1">
    <citation type="submission" date="2019-03" db="EMBL/GenBank/DDBJ databases">
        <title>Draft genome of Gammaproteobacteria bacterium LSUCC0057, a member of the SAR92 clade.</title>
        <authorList>
            <person name="Lanclos V.C."/>
            <person name="Doiron C."/>
            <person name="Henson M.W."/>
            <person name="Thrash J.C."/>
        </authorList>
    </citation>
    <scope>NUCLEOTIDE SEQUENCE [LARGE SCALE GENOMIC DNA]</scope>
    <source>
        <strain evidence="3 4">LSUCC0057</strain>
    </source>
</reference>
<gene>
    <name evidence="3" type="ORF">E3W66_01390</name>
</gene>
<dbReference type="InterPro" id="IPR032466">
    <property type="entry name" value="Metal_Hydrolase"/>
</dbReference>
<dbReference type="PANTHER" id="PTHR22642:SF2">
    <property type="entry name" value="PROTEIN LONG AFTER FAR-RED 3"/>
    <property type="match status" value="1"/>
</dbReference>
<dbReference type="OrthoDB" id="5734927at2"/>
<dbReference type="Gene3D" id="3.10.310.70">
    <property type="match status" value="1"/>
</dbReference>
<name>A0A4Y8UK85_9GAMM</name>
<dbReference type="Proteomes" id="UP000298133">
    <property type="component" value="Unassembled WGS sequence"/>
</dbReference>
<keyword evidence="4" id="KW-1185">Reference proteome</keyword>
<dbReference type="Gene3D" id="2.30.40.10">
    <property type="entry name" value="Urease, subunit C, domain 1"/>
    <property type="match status" value="1"/>
</dbReference>
<dbReference type="PANTHER" id="PTHR22642">
    <property type="entry name" value="IMIDAZOLONEPROPIONASE"/>
    <property type="match status" value="1"/>
</dbReference>
<evidence type="ECO:0000313" key="3">
    <source>
        <dbReference type="EMBL" id="TFH68641.1"/>
    </source>
</evidence>
<dbReference type="PROSITE" id="PS51257">
    <property type="entry name" value="PROKAR_LIPOPROTEIN"/>
    <property type="match status" value="1"/>
</dbReference>
<accession>A0A4Y8UK85</accession>
<dbReference type="GO" id="GO:0016810">
    <property type="term" value="F:hydrolase activity, acting on carbon-nitrogen (but not peptide) bonds"/>
    <property type="evidence" value="ECO:0007669"/>
    <property type="project" value="InterPro"/>
</dbReference>
<dbReference type="InterPro" id="IPR033932">
    <property type="entry name" value="YtcJ-like"/>
</dbReference>
<dbReference type="Pfam" id="PF07969">
    <property type="entry name" value="Amidohydro_3"/>
    <property type="match status" value="1"/>
</dbReference>
<proteinExistence type="predicted"/>
<dbReference type="Gene3D" id="3.20.20.140">
    <property type="entry name" value="Metal-dependent hydrolases"/>
    <property type="match status" value="1"/>
</dbReference>
<dbReference type="SUPFAM" id="SSF51338">
    <property type="entry name" value="Composite domain of metallo-dependent hydrolases"/>
    <property type="match status" value="1"/>
</dbReference>
<protein>
    <submittedName>
        <fullName evidence="3">Amidohydrolase</fullName>
    </submittedName>
</protein>
<feature type="domain" description="Amidohydrolase 3" evidence="2">
    <location>
        <begin position="80"/>
        <end position="574"/>
    </location>
</feature>
<comment type="caution">
    <text evidence="3">The sequence shown here is derived from an EMBL/GenBank/DDBJ whole genome shotgun (WGS) entry which is preliminary data.</text>
</comment>
<evidence type="ECO:0000256" key="1">
    <source>
        <dbReference type="SAM" id="SignalP"/>
    </source>
</evidence>
<dbReference type="InterPro" id="IPR013108">
    <property type="entry name" value="Amidohydro_3"/>
</dbReference>